<dbReference type="EMBL" id="GBXM01007506">
    <property type="protein sequence ID" value="JAI01072.1"/>
    <property type="molecule type" value="Transcribed_RNA"/>
</dbReference>
<accession>A0A0E9XF28</accession>
<reference evidence="1" key="2">
    <citation type="journal article" date="2015" name="Fish Shellfish Immunol.">
        <title>Early steps in the European eel (Anguilla anguilla)-Vibrio vulnificus interaction in the gills: Role of the RtxA13 toxin.</title>
        <authorList>
            <person name="Callol A."/>
            <person name="Pajuelo D."/>
            <person name="Ebbesson L."/>
            <person name="Teles M."/>
            <person name="MacKenzie S."/>
            <person name="Amaro C."/>
        </authorList>
    </citation>
    <scope>NUCLEOTIDE SEQUENCE</scope>
</reference>
<evidence type="ECO:0000313" key="1">
    <source>
        <dbReference type="EMBL" id="JAI01072.1"/>
    </source>
</evidence>
<sequence length="86" mass="9526">MMRAGQVPGQSGKHVEELSFGAAEKIEVSINALLEEFELLVIVFEPLAKDDGTDDIGHSITQQMVWIEGRISVFTEGFDQKPGFFL</sequence>
<name>A0A0E9XF28_ANGAN</name>
<dbReference type="AlphaFoldDB" id="A0A0E9XF28"/>
<proteinExistence type="predicted"/>
<reference evidence="1" key="1">
    <citation type="submission" date="2014-11" db="EMBL/GenBank/DDBJ databases">
        <authorList>
            <person name="Amaro Gonzalez C."/>
        </authorList>
    </citation>
    <scope>NUCLEOTIDE SEQUENCE</scope>
</reference>
<organism evidence="1">
    <name type="scientific">Anguilla anguilla</name>
    <name type="common">European freshwater eel</name>
    <name type="synonym">Muraena anguilla</name>
    <dbReference type="NCBI Taxonomy" id="7936"/>
    <lineage>
        <taxon>Eukaryota</taxon>
        <taxon>Metazoa</taxon>
        <taxon>Chordata</taxon>
        <taxon>Craniata</taxon>
        <taxon>Vertebrata</taxon>
        <taxon>Euteleostomi</taxon>
        <taxon>Actinopterygii</taxon>
        <taxon>Neopterygii</taxon>
        <taxon>Teleostei</taxon>
        <taxon>Anguilliformes</taxon>
        <taxon>Anguillidae</taxon>
        <taxon>Anguilla</taxon>
    </lineage>
</organism>
<protein>
    <submittedName>
        <fullName evidence="1">Uncharacterized protein</fullName>
    </submittedName>
</protein>